<keyword evidence="13" id="KW-0449">Lipoprotein</keyword>
<evidence type="ECO:0000256" key="1">
    <source>
        <dbReference type="ARBA" id="ARBA00008282"/>
    </source>
</evidence>
<dbReference type="InterPro" id="IPR024932">
    <property type="entry name" value="ApbE"/>
</dbReference>
<keyword evidence="6 11" id="KW-0479">Metal-binding</keyword>
<dbReference type="PANTHER" id="PTHR30040:SF2">
    <property type="entry name" value="FAD:PROTEIN FMN TRANSFERASE"/>
    <property type="match status" value="1"/>
</dbReference>
<evidence type="ECO:0000313" key="13">
    <source>
        <dbReference type="EMBL" id="EWH10645.1"/>
    </source>
</evidence>
<evidence type="ECO:0000256" key="2">
    <source>
        <dbReference type="ARBA" id="ARBA00011955"/>
    </source>
</evidence>
<protein>
    <recommendedName>
        <fullName evidence="3 11">FAD:protein FMN transferase</fullName>
        <ecNumber evidence="2 11">2.7.1.180</ecNumber>
    </recommendedName>
    <alternativeName>
        <fullName evidence="9 11">Flavin transferase</fullName>
    </alternativeName>
</protein>
<keyword evidence="4 11" id="KW-0285">Flavoprotein</keyword>
<dbReference type="EMBL" id="ARZY01000010">
    <property type="protein sequence ID" value="EWH10645.1"/>
    <property type="molecule type" value="Genomic_DNA"/>
</dbReference>
<sequence length="299" mass="33358">MLQTQQGYHWQLKDEHASIHFNAMASPCELLVDTLEPELVELLAKLAYAETKRIEHKFSRYVADNIVAKINSSCGQVVEIDQEVFQLLTFAEQCYQLSEHLFDITSGVLRKAWHFDCSDNLPSQQQVESCMQYVGWDKVKFEHNSIRLQPDMQLDFGGIGKEYAVSRVAQLCLAHAPNNSVLVNFGGDIQVSQAKKNGQAWHVGIEDPITGKAEQVLQLTSGALATSGDTNKYLLKDGVRYSHILNPQTGWPVVNAPRSVTVLASHCIQAGCLATIGLLYGADCEDFLQAQQVKFWCSR</sequence>
<accession>W7QZ62</accession>
<feature type="binding site" evidence="12">
    <location>
        <position position="275"/>
    </location>
    <ligand>
        <name>Mg(2+)</name>
        <dbReference type="ChEBI" id="CHEBI:18420"/>
    </ligand>
</feature>
<keyword evidence="5 11" id="KW-0808">Transferase</keyword>
<gene>
    <name evidence="13" type="ORF">DS2_07428</name>
</gene>
<evidence type="ECO:0000256" key="8">
    <source>
        <dbReference type="ARBA" id="ARBA00022842"/>
    </source>
</evidence>
<proteinExistence type="inferred from homology"/>
<dbReference type="EC" id="2.7.1.180" evidence="2 11"/>
<dbReference type="InterPro" id="IPR003374">
    <property type="entry name" value="ApbE-like_sf"/>
</dbReference>
<dbReference type="PATRIC" id="fig|1328313.3.peg.1518"/>
<dbReference type="PIRSF" id="PIRSF006268">
    <property type="entry name" value="ApbE"/>
    <property type="match status" value="1"/>
</dbReference>
<dbReference type="SUPFAM" id="SSF143631">
    <property type="entry name" value="ApbE-like"/>
    <property type="match status" value="1"/>
</dbReference>
<evidence type="ECO:0000256" key="6">
    <source>
        <dbReference type="ARBA" id="ARBA00022723"/>
    </source>
</evidence>
<dbReference type="GO" id="GO:0046872">
    <property type="term" value="F:metal ion binding"/>
    <property type="evidence" value="ECO:0007669"/>
    <property type="project" value="UniProtKB-UniRule"/>
</dbReference>
<reference evidence="13 14" key="1">
    <citation type="journal article" date="2014" name="Genome Announc.">
        <title>Draft Genome Sequence of the Agar-Degrading Bacterium Catenovulum sp. Strain DS-2, Isolated from Intestines of Haliotis diversicolor.</title>
        <authorList>
            <person name="Shan D."/>
            <person name="Li X."/>
            <person name="Gu Z."/>
            <person name="Wei G."/>
            <person name="Gao Z."/>
            <person name="Shao Z."/>
        </authorList>
    </citation>
    <scope>NUCLEOTIDE SEQUENCE [LARGE SCALE GENOMIC DNA]</scope>
    <source>
        <strain evidence="13 14">DS-2</strain>
    </source>
</reference>
<comment type="cofactor">
    <cofactor evidence="12">
        <name>Mg(2+)</name>
        <dbReference type="ChEBI" id="CHEBI:18420"/>
    </cofactor>
    <cofactor evidence="12">
        <name>Mn(2+)</name>
        <dbReference type="ChEBI" id="CHEBI:29035"/>
    </cofactor>
    <text evidence="12">Magnesium. Can also use manganese.</text>
</comment>
<dbReference type="PANTHER" id="PTHR30040">
    <property type="entry name" value="THIAMINE BIOSYNTHESIS LIPOPROTEIN APBE"/>
    <property type="match status" value="1"/>
</dbReference>
<comment type="caution">
    <text evidence="13">The sequence shown here is derived from an EMBL/GenBank/DDBJ whole genome shotgun (WGS) entry which is preliminary data.</text>
</comment>
<dbReference type="Pfam" id="PF02424">
    <property type="entry name" value="ApbE"/>
    <property type="match status" value="1"/>
</dbReference>
<dbReference type="eggNOG" id="COG1477">
    <property type="taxonomic scope" value="Bacteria"/>
</dbReference>
<evidence type="ECO:0000256" key="10">
    <source>
        <dbReference type="ARBA" id="ARBA00048540"/>
    </source>
</evidence>
<dbReference type="Proteomes" id="UP000019276">
    <property type="component" value="Unassembled WGS sequence"/>
</dbReference>
<name>W7QZ62_9ALTE</name>
<evidence type="ECO:0000256" key="7">
    <source>
        <dbReference type="ARBA" id="ARBA00022827"/>
    </source>
</evidence>
<evidence type="ECO:0000256" key="11">
    <source>
        <dbReference type="PIRNR" id="PIRNR006268"/>
    </source>
</evidence>
<organism evidence="13 14">
    <name type="scientific">Catenovulum agarivorans DS-2</name>
    <dbReference type="NCBI Taxonomy" id="1328313"/>
    <lineage>
        <taxon>Bacteria</taxon>
        <taxon>Pseudomonadati</taxon>
        <taxon>Pseudomonadota</taxon>
        <taxon>Gammaproteobacteria</taxon>
        <taxon>Alteromonadales</taxon>
        <taxon>Alteromonadaceae</taxon>
        <taxon>Catenovulum</taxon>
    </lineage>
</organism>
<feature type="binding site" evidence="12">
    <location>
        <position position="158"/>
    </location>
    <ligand>
        <name>Mg(2+)</name>
        <dbReference type="ChEBI" id="CHEBI:18420"/>
    </ligand>
</feature>
<comment type="catalytic activity">
    <reaction evidence="10 11">
        <text>L-threonyl-[protein] + FAD = FMN-L-threonyl-[protein] + AMP + H(+)</text>
        <dbReference type="Rhea" id="RHEA:36847"/>
        <dbReference type="Rhea" id="RHEA-COMP:11060"/>
        <dbReference type="Rhea" id="RHEA-COMP:11061"/>
        <dbReference type="ChEBI" id="CHEBI:15378"/>
        <dbReference type="ChEBI" id="CHEBI:30013"/>
        <dbReference type="ChEBI" id="CHEBI:57692"/>
        <dbReference type="ChEBI" id="CHEBI:74257"/>
        <dbReference type="ChEBI" id="CHEBI:456215"/>
        <dbReference type="EC" id="2.7.1.180"/>
    </reaction>
</comment>
<evidence type="ECO:0000256" key="4">
    <source>
        <dbReference type="ARBA" id="ARBA00022630"/>
    </source>
</evidence>
<keyword evidence="14" id="KW-1185">Reference proteome</keyword>
<dbReference type="GO" id="GO:0016740">
    <property type="term" value="F:transferase activity"/>
    <property type="evidence" value="ECO:0007669"/>
    <property type="project" value="UniProtKB-UniRule"/>
</dbReference>
<keyword evidence="8 11" id="KW-0460">Magnesium</keyword>
<dbReference type="AlphaFoldDB" id="W7QZ62"/>
<evidence type="ECO:0000256" key="12">
    <source>
        <dbReference type="PIRSR" id="PIRSR006268-2"/>
    </source>
</evidence>
<evidence type="ECO:0000256" key="9">
    <source>
        <dbReference type="ARBA" id="ARBA00031306"/>
    </source>
</evidence>
<comment type="similarity">
    <text evidence="1 11">Belongs to the ApbE family.</text>
</comment>
<dbReference type="STRING" id="1328313.DS2_07428"/>
<evidence type="ECO:0000256" key="5">
    <source>
        <dbReference type="ARBA" id="ARBA00022679"/>
    </source>
</evidence>
<keyword evidence="7 11" id="KW-0274">FAD</keyword>
<evidence type="ECO:0000313" key="14">
    <source>
        <dbReference type="Proteomes" id="UP000019276"/>
    </source>
</evidence>
<evidence type="ECO:0000256" key="3">
    <source>
        <dbReference type="ARBA" id="ARBA00016337"/>
    </source>
</evidence>
<dbReference type="Gene3D" id="3.10.520.10">
    <property type="entry name" value="ApbE-like domains"/>
    <property type="match status" value="1"/>
</dbReference>
<dbReference type="RefSeq" id="WP_326979544.1">
    <property type="nucleotide sequence ID" value="NZ_ARZY01000010.1"/>
</dbReference>